<dbReference type="AlphaFoldDB" id="K9WDA7"/>
<organism evidence="1 2">
    <name type="scientific">Allocoleopsis franciscana PCC 7113</name>
    <dbReference type="NCBI Taxonomy" id="1173027"/>
    <lineage>
        <taxon>Bacteria</taxon>
        <taxon>Bacillati</taxon>
        <taxon>Cyanobacteriota</taxon>
        <taxon>Cyanophyceae</taxon>
        <taxon>Coleofasciculales</taxon>
        <taxon>Coleofasciculaceae</taxon>
        <taxon>Allocoleopsis</taxon>
        <taxon>Allocoleopsis franciscana</taxon>
    </lineage>
</organism>
<dbReference type="STRING" id="1173027.Mic7113_1933"/>
<sequence>MSAASRYWTIVKIEAAGKRKIEEIPSVKTFFLASFPEFTPESEVPDALIQRQLLHWMRETTELKTNDTSKRFLSELCLLCFISIQIERVCLQLEAQFGTEHGFTCNDLLRCVLDDDSRRLRRNTTPAVSTSYQSLPQEILQSFNPEQSSLGTWTTRLVKHHRELNTFLLEHGVYLVSDWAILNDTNSKQIQRIFLQFHQLTSFEIEQSKQLLDSYHAVYRAQRLQSRQQGIKGQCLPPTREQLEQMQMRLLTQTGERFRPETIMAKLQEMASMLRDYRIHVRGGSLPTESMDAPVNSNASADRTWFRDFIDDRNTTDEQTEFLLSYRQQFITCLDQAIAKVTEDKAGKLHHKNPQKAKNFLTALQLFHCQGKSMGDIAKAVNLQAQFHVSRLLQLKSFRADIQQQFLVLLRDRVIEQAKIYTDPERLNALSKQLEEALDEQVTQLIQEAATEASTATGTKNQTTTTSLFAERLCLYLDTRSSNND</sequence>
<dbReference type="HOGENOM" id="CLU_042659_0_0_3"/>
<gene>
    <name evidence="1" type="ORF">Mic7113_1933</name>
</gene>
<dbReference type="PATRIC" id="fig|1173027.3.peg.2138"/>
<evidence type="ECO:0000313" key="1">
    <source>
        <dbReference type="EMBL" id="AFZ17786.1"/>
    </source>
</evidence>
<dbReference type="OrthoDB" id="539713at2"/>
<keyword evidence="2" id="KW-1185">Reference proteome</keyword>
<proteinExistence type="predicted"/>
<dbReference type="EMBL" id="CP003630">
    <property type="protein sequence ID" value="AFZ17786.1"/>
    <property type="molecule type" value="Genomic_DNA"/>
</dbReference>
<evidence type="ECO:0000313" key="2">
    <source>
        <dbReference type="Proteomes" id="UP000010471"/>
    </source>
</evidence>
<reference evidence="1 2" key="1">
    <citation type="submission" date="2012-06" db="EMBL/GenBank/DDBJ databases">
        <title>Finished chromosome of genome of Microcoleus sp. PCC 7113.</title>
        <authorList>
            <consortium name="US DOE Joint Genome Institute"/>
            <person name="Gugger M."/>
            <person name="Coursin T."/>
            <person name="Rippka R."/>
            <person name="Tandeau De Marsac N."/>
            <person name="Huntemann M."/>
            <person name="Wei C.-L."/>
            <person name="Han J."/>
            <person name="Detter J.C."/>
            <person name="Han C."/>
            <person name="Tapia R."/>
            <person name="Chen A."/>
            <person name="Kyrpides N."/>
            <person name="Mavromatis K."/>
            <person name="Markowitz V."/>
            <person name="Szeto E."/>
            <person name="Ivanova N."/>
            <person name="Pagani I."/>
            <person name="Pati A."/>
            <person name="Goodwin L."/>
            <person name="Nordberg H.P."/>
            <person name="Cantor M.N."/>
            <person name="Hua S.X."/>
            <person name="Woyke T."/>
            <person name="Kerfeld C.A."/>
        </authorList>
    </citation>
    <scope>NUCLEOTIDE SEQUENCE [LARGE SCALE GENOMIC DNA]</scope>
    <source>
        <strain evidence="1 2">PCC 7113</strain>
    </source>
</reference>
<accession>K9WDA7</accession>
<name>K9WDA7_9CYAN</name>
<dbReference type="KEGG" id="mic:Mic7113_1933"/>
<dbReference type="eggNOG" id="ENOG502Z8MI">
    <property type="taxonomic scope" value="Bacteria"/>
</dbReference>
<dbReference type="Proteomes" id="UP000010471">
    <property type="component" value="Chromosome"/>
</dbReference>
<protein>
    <submittedName>
        <fullName evidence="1">Uncharacterized protein</fullName>
    </submittedName>
</protein>
<dbReference type="RefSeq" id="WP_015181938.1">
    <property type="nucleotide sequence ID" value="NC_019738.1"/>
</dbReference>